<dbReference type="SUPFAM" id="SSF53850">
    <property type="entry name" value="Periplasmic binding protein-like II"/>
    <property type="match status" value="1"/>
</dbReference>
<sequence length="538" mass="62276">MMNKAFENLNFFKALKKTPLFVVYIFIFACHSAPEVDDKKVFRLNRYDNISSLDPAFARNQSNNWVANLMYTGLVGFDDELNVVPEIAKSWDIAADKLTYTFYLNTHIFFHPNKYFGKKKTRAVKAQDVVYSFERLRDPNLNSSGGFVLNNVEDFKALNDSVFQIKLKKPFPPFLGLLCMKYCSVVPQEVFQHAGESGFTPSGTGPFQFQFWEPNVKLVLKKNPLFYHFDSKGERLPYLEYVNVLFLPEKHSEFLQLIQGKIDFMASLDPSYKDELIDEMGDLQKKYTHQLQMLKSPYLNTEYLCFYLGGDKSVSEDLRRAINAAIDKEKMIKYLRNNIGFAANGGFIPKGLPGYRDSLGSGYNPQKAHQIIQEIKEKKALPKLSLVTTQEYVDMCEFVQSELAKVGLAIEINNVDPATLREGKANGKFNFFRANWGADYPDAENYLSLFYSENFAPQGPNYSHFRNRKFDELYLQSLQSTEIEERIKLYWQMDEIVMREMPVIPIFYDQVSVFLQKNIKGFKNSPINMLDLTRVYKE</sequence>
<keyword evidence="3" id="KW-1185">Reference proteome</keyword>
<dbReference type="EMBL" id="UNSC01000002">
    <property type="protein sequence ID" value="SZD71536.1"/>
    <property type="molecule type" value="Genomic_DNA"/>
</dbReference>
<dbReference type="GO" id="GO:0043190">
    <property type="term" value="C:ATP-binding cassette (ABC) transporter complex"/>
    <property type="evidence" value="ECO:0007669"/>
    <property type="project" value="InterPro"/>
</dbReference>
<proteinExistence type="predicted"/>
<name>A0A383TX40_9FLAO</name>
<dbReference type="GO" id="GO:1904680">
    <property type="term" value="F:peptide transmembrane transporter activity"/>
    <property type="evidence" value="ECO:0007669"/>
    <property type="project" value="TreeGrafter"/>
</dbReference>
<dbReference type="GO" id="GO:0030288">
    <property type="term" value="C:outer membrane-bounded periplasmic space"/>
    <property type="evidence" value="ECO:0007669"/>
    <property type="project" value="UniProtKB-ARBA"/>
</dbReference>
<protein>
    <submittedName>
        <fullName evidence="2">Dipeptide-binding protein</fullName>
    </submittedName>
</protein>
<dbReference type="Gene3D" id="3.10.105.10">
    <property type="entry name" value="Dipeptide-binding Protein, Domain 3"/>
    <property type="match status" value="1"/>
</dbReference>
<dbReference type="RefSeq" id="WP_245952916.1">
    <property type="nucleotide sequence ID" value="NZ_UNSC01000002.1"/>
</dbReference>
<gene>
    <name evidence="2" type="primary">dppA</name>
    <name evidence="2" type="ORF">SAMEA104719789_00584</name>
</gene>
<dbReference type="PANTHER" id="PTHR30290">
    <property type="entry name" value="PERIPLASMIC BINDING COMPONENT OF ABC TRANSPORTER"/>
    <property type="match status" value="1"/>
</dbReference>
<evidence type="ECO:0000259" key="1">
    <source>
        <dbReference type="Pfam" id="PF00496"/>
    </source>
</evidence>
<dbReference type="Pfam" id="PF00496">
    <property type="entry name" value="SBP_bac_5"/>
    <property type="match status" value="1"/>
</dbReference>
<dbReference type="PROSITE" id="PS51257">
    <property type="entry name" value="PROKAR_LIPOPROTEIN"/>
    <property type="match status" value="1"/>
</dbReference>
<organism evidence="2 3">
    <name type="scientific">Candidatus Ornithobacterium hominis</name>
    <dbReference type="NCBI Taxonomy" id="2497989"/>
    <lineage>
        <taxon>Bacteria</taxon>
        <taxon>Pseudomonadati</taxon>
        <taxon>Bacteroidota</taxon>
        <taxon>Flavobacteriia</taxon>
        <taxon>Flavobacteriales</taxon>
        <taxon>Weeksellaceae</taxon>
        <taxon>Ornithobacterium</taxon>
    </lineage>
</organism>
<dbReference type="InterPro" id="IPR039424">
    <property type="entry name" value="SBP_5"/>
</dbReference>
<dbReference type="CDD" id="cd00995">
    <property type="entry name" value="PBP2_NikA_DppA_OppA_like"/>
    <property type="match status" value="1"/>
</dbReference>
<dbReference type="Gene3D" id="3.40.190.10">
    <property type="entry name" value="Periplasmic binding protein-like II"/>
    <property type="match status" value="1"/>
</dbReference>
<dbReference type="PIRSF" id="PIRSF002741">
    <property type="entry name" value="MppA"/>
    <property type="match status" value="1"/>
</dbReference>
<dbReference type="GO" id="GO:0015833">
    <property type="term" value="P:peptide transport"/>
    <property type="evidence" value="ECO:0007669"/>
    <property type="project" value="TreeGrafter"/>
</dbReference>
<dbReference type="InterPro" id="IPR030678">
    <property type="entry name" value="Peptide/Ni-bd"/>
</dbReference>
<dbReference type="AlphaFoldDB" id="A0A383TX40"/>
<reference evidence="2 3" key="1">
    <citation type="submission" date="2018-09" db="EMBL/GenBank/DDBJ databases">
        <authorList>
            <consortium name="Pathogen Informatics"/>
        </authorList>
    </citation>
    <scope>NUCLEOTIDE SEQUENCE [LARGE SCALE GENOMIC DNA]</scope>
    <source>
        <strain evidence="2 3">OH-22767</strain>
    </source>
</reference>
<evidence type="ECO:0000313" key="2">
    <source>
        <dbReference type="EMBL" id="SZD71536.1"/>
    </source>
</evidence>
<dbReference type="Gene3D" id="3.90.76.10">
    <property type="entry name" value="Dipeptide-binding Protein, Domain 1"/>
    <property type="match status" value="1"/>
</dbReference>
<dbReference type="InterPro" id="IPR000914">
    <property type="entry name" value="SBP_5_dom"/>
</dbReference>
<accession>A0A383TX40</accession>
<evidence type="ECO:0000313" key="3">
    <source>
        <dbReference type="Proteomes" id="UP000262142"/>
    </source>
</evidence>
<dbReference type="Proteomes" id="UP000262142">
    <property type="component" value="Unassembled WGS sequence"/>
</dbReference>
<feature type="domain" description="Solute-binding protein family 5" evidence="1">
    <location>
        <begin position="82"/>
        <end position="454"/>
    </location>
</feature>